<evidence type="ECO:0000259" key="7">
    <source>
        <dbReference type="Pfam" id="PF13867"/>
    </source>
</evidence>
<dbReference type="InterPro" id="IPR025717">
    <property type="entry name" value="SAP30_zn-finger"/>
</dbReference>
<dbReference type="Gene3D" id="3.40.1800.30">
    <property type="match status" value="1"/>
</dbReference>
<dbReference type="PANTHER" id="PTHR13286">
    <property type="entry name" value="SAP30"/>
    <property type="match status" value="1"/>
</dbReference>
<evidence type="ECO:0000256" key="5">
    <source>
        <dbReference type="SAM" id="MobiDB-lite"/>
    </source>
</evidence>
<feature type="region of interest" description="Disordered" evidence="5">
    <location>
        <begin position="67"/>
        <end position="86"/>
    </location>
</feature>
<keyword evidence="4" id="KW-0238">DNA-binding</keyword>
<feature type="domain" description="Histone deacetylase complex subunit SAP30 zinc-finger" evidence="6">
    <location>
        <begin position="10"/>
        <end position="77"/>
    </location>
</feature>
<dbReference type="Pfam" id="PF13866">
    <property type="entry name" value="zf-SAP30"/>
    <property type="match status" value="1"/>
</dbReference>
<dbReference type="RefSeq" id="XP_012555655.1">
    <property type="nucleotide sequence ID" value="XM_012700201.3"/>
</dbReference>
<dbReference type="InterPro" id="IPR024145">
    <property type="entry name" value="His_deAcase_SAP30/SAP30L"/>
</dbReference>
<dbReference type="Pfam" id="PF13867">
    <property type="entry name" value="SAP30_Sin3_bdg"/>
    <property type="match status" value="1"/>
</dbReference>
<dbReference type="PANTHER" id="PTHR13286:SF6">
    <property type="entry name" value="HISTONE DEACETYLASE COMPLEX SUBUNIT SAP30L-RELATED"/>
    <property type="match status" value="1"/>
</dbReference>
<evidence type="ECO:0000259" key="6">
    <source>
        <dbReference type="Pfam" id="PF13866"/>
    </source>
</evidence>
<dbReference type="RefSeq" id="XP_065667247.1">
    <property type="nucleotide sequence ID" value="XM_065811175.1"/>
</dbReference>
<gene>
    <name evidence="9" type="primary">LOC100210590</name>
</gene>
<proteinExistence type="predicted"/>
<keyword evidence="3" id="KW-0862">Zinc</keyword>
<protein>
    <submittedName>
        <fullName evidence="9">Histone deacetylase complex subunit SAP30L isoform X2</fullName>
    </submittedName>
</protein>
<accession>A0ABM4CZ64</accession>
<keyword evidence="2" id="KW-0863">Zinc-finger</keyword>
<dbReference type="GeneID" id="100210590"/>
<reference evidence="9" key="1">
    <citation type="submission" date="2025-08" db="UniProtKB">
        <authorList>
            <consortium name="RefSeq"/>
        </authorList>
    </citation>
    <scope>IDENTIFICATION</scope>
</reference>
<evidence type="ECO:0000313" key="9">
    <source>
        <dbReference type="RefSeq" id="XP_065667247.1"/>
    </source>
</evidence>
<evidence type="ECO:0000256" key="3">
    <source>
        <dbReference type="ARBA" id="ARBA00022833"/>
    </source>
</evidence>
<name>A0ABM4CZ64_HYDVU</name>
<evidence type="ECO:0000256" key="1">
    <source>
        <dbReference type="ARBA" id="ARBA00022723"/>
    </source>
</evidence>
<organism evidence="8 9">
    <name type="scientific">Hydra vulgaris</name>
    <name type="common">Hydra</name>
    <name type="synonym">Hydra attenuata</name>
    <dbReference type="NCBI Taxonomy" id="6087"/>
    <lineage>
        <taxon>Eukaryota</taxon>
        <taxon>Metazoa</taxon>
        <taxon>Cnidaria</taxon>
        <taxon>Hydrozoa</taxon>
        <taxon>Hydroidolina</taxon>
        <taxon>Anthoathecata</taxon>
        <taxon>Aplanulata</taxon>
        <taxon>Hydridae</taxon>
        <taxon>Hydra</taxon>
    </lineage>
</organism>
<evidence type="ECO:0000313" key="8">
    <source>
        <dbReference type="Proteomes" id="UP001652625"/>
    </source>
</evidence>
<feature type="domain" description="Histone deacetylase complex subunit SAP30 Sin3 binding" evidence="7">
    <location>
        <begin position="90"/>
        <end position="142"/>
    </location>
</feature>
<keyword evidence="1" id="KW-0479">Metal-binding</keyword>
<evidence type="ECO:0000256" key="2">
    <source>
        <dbReference type="ARBA" id="ARBA00022771"/>
    </source>
</evidence>
<sequence>MSTDKETKIEICCLLENSERCKRVSGNASFNFRVQKLVEQRKLKFSLDQNARHRYICDFHKNIIKKARNKRKRKDSDEENESPEVELSQLQIATLRRYKRYYRIPTRPGMSKSQLIESISKHFKGISVPEKETITYFIYMVKTQRSKFDQHPIDAA</sequence>
<dbReference type="Proteomes" id="UP001652625">
    <property type="component" value="Chromosome 12"/>
</dbReference>
<dbReference type="InterPro" id="IPR025718">
    <property type="entry name" value="SAP30_Sin3-bd"/>
</dbReference>
<keyword evidence="8" id="KW-1185">Reference proteome</keyword>
<evidence type="ECO:0000256" key="4">
    <source>
        <dbReference type="ARBA" id="ARBA00023125"/>
    </source>
</evidence>